<gene>
    <name evidence="1" type="ORF">HID58_053398</name>
</gene>
<dbReference type="EMBL" id="JAGKQM010000013">
    <property type="protein sequence ID" value="KAH0890969.1"/>
    <property type="molecule type" value="Genomic_DNA"/>
</dbReference>
<reference evidence="1 2" key="1">
    <citation type="submission" date="2021-05" db="EMBL/GenBank/DDBJ databases">
        <title>Genome Assembly of Synthetic Allotetraploid Brassica napus Reveals Homoeologous Exchanges between Subgenomes.</title>
        <authorList>
            <person name="Davis J.T."/>
        </authorList>
    </citation>
    <scope>NUCLEOTIDE SEQUENCE [LARGE SCALE GENOMIC DNA]</scope>
    <source>
        <strain evidence="2">cv. Da-Ae</strain>
        <tissue evidence="1">Seedling</tissue>
    </source>
</reference>
<organism evidence="1 2">
    <name type="scientific">Brassica napus</name>
    <name type="common">Rape</name>
    <dbReference type="NCBI Taxonomy" id="3708"/>
    <lineage>
        <taxon>Eukaryota</taxon>
        <taxon>Viridiplantae</taxon>
        <taxon>Streptophyta</taxon>
        <taxon>Embryophyta</taxon>
        <taxon>Tracheophyta</taxon>
        <taxon>Spermatophyta</taxon>
        <taxon>Magnoliopsida</taxon>
        <taxon>eudicotyledons</taxon>
        <taxon>Gunneridae</taxon>
        <taxon>Pentapetalae</taxon>
        <taxon>rosids</taxon>
        <taxon>malvids</taxon>
        <taxon>Brassicales</taxon>
        <taxon>Brassicaceae</taxon>
        <taxon>Brassiceae</taxon>
        <taxon>Brassica</taxon>
    </lineage>
</organism>
<protein>
    <submittedName>
        <fullName evidence="1">Uncharacterized protein</fullName>
    </submittedName>
</protein>
<dbReference type="Proteomes" id="UP000824890">
    <property type="component" value="Unassembled WGS sequence"/>
</dbReference>
<comment type="caution">
    <text evidence="1">The sequence shown here is derived from an EMBL/GenBank/DDBJ whole genome shotgun (WGS) entry which is preliminary data.</text>
</comment>
<evidence type="ECO:0000313" key="1">
    <source>
        <dbReference type="EMBL" id="KAH0890969.1"/>
    </source>
</evidence>
<proteinExistence type="predicted"/>
<sequence>MPSRLCHLRHSHHLGVMSRPKPRQDLSIGRKIIKIELQIIPTAALAGISVGDPPEEVRLHLIRA</sequence>
<keyword evidence="2" id="KW-1185">Reference proteome</keyword>
<evidence type="ECO:0000313" key="2">
    <source>
        <dbReference type="Proteomes" id="UP000824890"/>
    </source>
</evidence>
<accession>A0ABQ8AEL5</accession>
<name>A0ABQ8AEL5_BRANA</name>